<evidence type="ECO:0000256" key="2">
    <source>
        <dbReference type="SAM" id="MobiDB-lite"/>
    </source>
</evidence>
<feature type="transmembrane region" description="Helical" evidence="3">
    <location>
        <begin position="51"/>
        <end position="71"/>
    </location>
</feature>
<feature type="compositionally biased region" description="Basic residues" evidence="2">
    <location>
        <begin position="79"/>
        <end position="96"/>
    </location>
</feature>
<comment type="caution">
    <text evidence="4">The sequence shown here is derived from an EMBL/GenBank/DDBJ whole genome shotgun (WGS) entry which is preliminary data.</text>
</comment>
<sequence>MAGRRSGCLLTLTSPCWIGYAIGIPLLSLAAPVLVPYLHRRDPAQFAEYRTAWLCILGITPLVAFLLVRWASPAAGRLRAPRPRGRPSPAKRVRNPRACRPGRVTGYLTRMAALVVATSAAAYRHLPEHPGARGEQAVREIAPLAGGVAVATVAVLIVIRLWDRPYVPPITVEVVRAQIHQAEKALKRINAENARMERMVAAVDRKLSAAHSRRDFATLRTMHHESYGCADSVHGVYRSVQDSHRVMVQTIRVVHRSAWQPTGVVIRVVHPKSRAEYARLRADAGGLADRAARLGAATDYHLSLVQRLNARTADLKHTIRDECGPAGENWYNALEERREAARLAEGKPV</sequence>
<dbReference type="AlphaFoldDB" id="A0A919N2N0"/>
<proteinExistence type="predicted"/>
<evidence type="ECO:0000256" key="1">
    <source>
        <dbReference type="SAM" id="Coils"/>
    </source>
</evidence>
<keyword evidence="5" id="KW-1185">Reference proteome</keyword>
<feature type="transmembrane region" description="Helical" evidence="3">
    <location>
        <begin position="144"/>
        <end position="162"/>
    </location>
</feature>
<dbReference type="EMBL" id="BOMV01000096">
    <property type="protein sequence ID" value="GIF00988.1"/>
    <property type="molecule type" value="Genomic_DNA"/>
</dbReference>
<feature type="transmembrane region" description="Helical" evidence="3">
    <location>
        <begin position="104"/>
        <end position="123"/>
    </location>
</feature>
<reference evidence="4" key="1">
    <citation type="submission" date="2021-01" db="EMBL/GenBank/DDBJ databases">
        <title>Whole genome shotgun sequence of Actinoplanes rishiriensis NBRC 108556.</title>
        <authorList>
            <person name="Komaki H."/>
            <person name="Tamura T."/>
        </authorList>
    </citation>
    <scope>NUCLEOTIDE SEQUENCE</scope>
    <source>
        <strain evidence="4">NBRC 108556</strain>
    </source>
</reference>
<evidence type="ECO:0000313" key="5">
    <source>
        <dbReference type="Proteomes" id="UP000636960"/>
    </source>
</evidence>
<evidence type="ECO:0000313" key="4">
    <source>
        <dbReference type="EMBL" id="GIF00988.1"/>
    </source>
</evidence>
<feature type="transmembrane region" description="Helical" evidence="3">
    <location>
        <begin position="17"/>
        <end position="39"/>
    </location>
</feature>
<keyword evidence="3" id="KW-1133">Transmembrane helix</keyword>
<dbReference type="Proteomes" id="UP000636960">
    <property type="component" value="Unassembled WGS sequence"/>
</dbReference>
<gene>
    <name evidence="4" type="ORF">Ari01nite_84520</name>
</gene>
<keyword evidence="3" id="KW-0812">Transmembrane</keyword>
<feature type="region of interest" description="Disordered" evidence="2">
    <location>
        <begin position="77"/>
        <end position="96"/>
    </location>
</feature>
<keyword evidence="3" id="KW-0472">Membrane</keyword>
<protein>
    <submittedName>
        <fullName evidence="4">Uncharacterized protein</fullName>
    </submittedName>
</protein>
<keyword evidence="1" id="KW-0175">Coiled coil</keyword>
<organism evidence="4 5">
    <name type="scientific">Paractinoplanes rishiriensis</name>
    <dbReference type="NCBI Taxonomy" id="1050105"/>
    <lineage>
        <taxon>Bacteria</taxon>
        <taxon>Bacillati</taxon>
        <taxon>Actinomycetota</taxon>
        <taxon>Actinomycetes</taxon>
        <taxon>Micromonosporales</taxon>
        <taxon>Micromonosporaceae</taxon>
        <taxon>Paractinoplanes</taxon>
    </lineage>
</organism>
<accession>A0A919N2N0</accession>
<dbReference type="RefSeq" id="WP_203789333.1">
    <property type="nucleotide sequence ID" value="NZ_BOMV01000096.1"/>
</dbReference>
<name>A0A919N2N0_9ACTN</name>
<evidence type="ECO:0000256" key="3">
    <source>
        <dbReference type="SAM" id="Phobius"/>
    </source>
</evidence>
<feature type="coiled-coil region" evidence="1">
    <location>
        <begin position="172"/>
        <end position="206"/>
    </location>
</feature>